<keyword evidence="1" id="KW-0472">Membrane</keyword>
<keyword evidence="1" id="KW-0812">Transmembrane</keyword>
<accession>A0A0V0QJT9</accession>
<sequence length="100" mass="11556">MGTYNLYHLKQKIIKDSIALTRSKNIFVVRSMCLLVGSCYYLGLLAVWHIPSLSIQMSYNLYQASMQATINYLNPPNQTFERLIQDPNLVRKTLQQIDNS</sequence>
<evidence type="ECO:0000313" key="3">
    <source>
        <dbReference type="Proteomes" id="UP000054937"/>
    </source>
</evidence>
<organism evidence="2 3">
    <name type="scientific">Pseudocohnilembus persalinus</name>
    <name type="common">Ciliate</name>
    <dbReference type="NCBI Taxonomy" id="266149"/>
    <lineage>
        <taxon>Eukaryota</taxon>
        <taxon>Sar</taxon>
        <taxon>Alveolata</taxon>
        <taxon>Ciliophora</taxon>
        <taxon>Intramacronucleata</taxon>
        <taxon>Oligohymenophorea</taxon>
        <taxon>Scuticociliatia</taxon>
        <taxon>Philasterida</taxon>
        <taxon>Pseudocohnilembidae</taxon>
        <taxon>Pseudocohnilembus</taxon>
    </lineage>
</organism>
<name>A0A0V0QJT9_PSEPJ</name>
<comment type="caution">
    <text evidence="2">The sequence shown here is derived from an EMBL/GenBank/DDBJ whole genome shotgun (WGS) entry which is preliminary data.</text>
</comment>
<proteinExistence type="predicted"/>
<reference evidence="2 3" key="1">
    <citation type="journal article" date="2015" name="Sci. Rep.">
        <title>Genome of the facultative scuticociliatosis pathogen Pseudocohnilembus persalinus provides insight into its virulence through horizontal gene transfer.</title>
        <authorList>
            <person name="Xiong J."/>
            <person name="Wang G."/>
            <person name="Cheng J."/>
            <person name="Tian M."/>
            <person name="Pan X."/>
            <person name="Warren A."/>
            <person name="Jiang C."/>
            <person name="Yuan D."/>
            <person name="Miao W."/>
        </authorList>
    </citation>
    <scope>NUCLEOTIDE SEQUENCE [LARGE SCALE GENOMIC DNA]</scope>
    <source>
        <strain evidence="2">36N120E</strain>
    </source>
</reference>
<dbReference type="Proteomes" id="UP000054937">
    <property type="component" value="Unassembled WGS sequence"/>
</dbReference>
<dbReference type="InParanoid" id="A0A0V0QJT9"/>
<feature type="transmembrane region" description="Helical" evidence="1">
    <location>
        <begin position="27"/>
        <end position="50"/>
    </location>
</feature>
<dbReference type="AlphaFoldDB" id="A0A0V0QJT9"/>
<evidence type="ECO:0000313" key="2">
    <source>
        <dbReference type="EMBL" id="KRX02543.1"/>
    </source>
</evidence>
<dbReference type="EMBL" id="LDAU01000154">
    <property type="protein sequence ID" value="KRX02543.1"/>
    <property type="molecule type" value="Genomic_DNA"/>
</dbReference>
<gene>
    <name evidence="2" type="ORF">PPERSA_11883</name>
</gene>
<keyword evidence="1" id="KW-1133">Transmembrane helix</keyword>
<protein>
    <submittedName>
        <fullName evidence="2">Uncharacterized protein</fullName>
    </submittedName>
</protein>
<dbReference type="OrthoDB" id="285012at2759"/>
<keyword evidence="3" id="KW-1185">Reference proteome</keyword>
<evidence type="ECO:0000256" key="1">
    <source>
        <dbReference type="SAM" id="Phobius"/>
    </source>
</evidence>